<evidence type="ECO:0000256" key="10">
    <source>
        <dbReference type="SAM" id="Phobius"/>
    </source>
</evidence>
<keyword evidence="5" id="KW-0552">Olfaction</keyword>
<dbReference type="GO" id="GO:0004984">
    <property type="term" value="F:olfactory receptor activity"/>
    <property type="evidence" value="ECO:0007669"/>
    <property type="project" value="InterPro"/>
</dbReference>
<keyword evidence="8 11" id="KW-0675">Receptor</keyword>
<comment type="subcellular location">
    <subcellularLocation>
        <location evidence="1">Cell membrane</location>
        <topology evidence="1">Multi-pass membrane protein</topology>
    </subcellularLocation>
</comment>
<dbReference type="Pfam" id="PF02949">
    <property type="entry name" value="7tm_6"/>
    <property type="match status" value="1"/>
</dbReference>
<keyword evidence="3" id="KW-0716">Sensory transduction</keyword>
<evidence type="ECO:0000256" key="3">
    <source>
        <dbReference type="ARBA" id="ARBA00022606"/>
    </source>
</evidence>
<proteinExistence type="evidence at transcript level"/>
<keyword evidence="6 10" id="KW-1133">Transmembrane helix</keyword>
<organism evidence="11">
    <name type="scientific">Campoletis chlorideae</name>
    <dbReference type="NCBI Taxonomy" id="219166"/>
    <lineage>
        <taxon>Eukaryota</taxon>
        <taxon>Metazoa</taxon>
        <taxon>Ecdysozoa</taxon>
        <taxon>Arthropoda</taxon>
        <taxon>Hexapoda</taxon>
        <taxon>Insecta</taxon>
        <taxon>Pterygota</taxon>
        <taxon>Neoptera</taxon>
        <taxon>Endopterygota</taxon>
        <taxon>Hymenoptera</taxon>
        <taxon>Apocrita</taxon>
        <taxon>Ichneumonoidea</taxon>
        <taxon>Ichneumonidae</taxon>
        <taxon>Campopleginae</taxon>
        <taxon>Dusona group</taxon>
        <taxon>Campoletis</taxon>
    </lineage>
</organism>
<dbReference type="PANTHER" id="PTHR21137">
    <property type="entry name" value="ODORANT RECEPTOR"/>
    <property type="match status" value="1"/>
</dbReference>
<dbReference type="InterPro" id="IPR004117">
    <property type="entry name" value="7tm6_olfct_rcpt"/>
</dbReference>
<dbReference type="PANTHER" id="PTHR21137:SF35">
    <property type="entry name" value="ODORANT RECEPTOR 19A-RELATED"/>
    <property type="match status" value="1"/>
</dbReference>
<keyword evidence="4 10" id="KW-0812">Transmembrane</keyword>
<evidence type="ECO:0000256" key="8">
    <source>
        <dbReference type="ARBA" id="ARBA00023170"/>
    </source>
</evidence>
<evidence type="ECO:0000256" key="6">
    <source>
        <dbReference type="ARBA" id="ARBA00022989"/>
    </source>
</evidence>
<evidence type="ECO:0000256" key="4">
    <source>
        <dbReference type="ARBA" id="ARBA00022692"/>
    </source>
</evidence>
<feature type="transmembrane region" description="Helical" evidence="10">
    <location>
        <begin position="139"/>
        <end position="162"/>
    </location>
</feature>
<keyword evidence="2" id="KW-1003">Cell membrane</keyword>
<dbReference type="EMBL" id="MG859416">
    <property type="protein sequence ID" value="AXM05244.1"/>
    <property type="molecule type" value="mRNA"/>
</dbReference>
<evidence type="ECO:0000256" key="1">
    <source>
        <dbReference type="ARBA" id="ARBA00004651"/>
    </source>
</evidence>
<evidence type="ECO:0000256" key="5">
    <source>
        <dbReference type="ARBA" id="ARBA00022725"/>
    </source>
</evidence>
<feature type="transmembrane region" description="Helical" evidence="10">
    <location>
        <begin position="53"/>
        <end position="73"/>
    </location>
</feature>
<accession>A0A346D474</accession>
<reference evidence="11" key="2">
    <citation type="submission" date="2018-01" db="EMBL/GenBank/DDBJ databases">
        <authorList>
            <person name="Gaut B.S."/>
            <person name="Morton B.R."/>
            <person name="Clegg M.T."/>
            <person name="Duvall M.R."/>
        </authorList>
    </citation>
    <scope>NUCLEOTIDE SEQUENCE</scope>
    <source>
        <strain evidence="11">CchlOR126</strain>
    </source>
</reference>
<protein>
    <submittedName>
        <fullName evidence="11">Odorant receptor</fullName>
    </submittedName>
</protein>
<dbReference type="GO" id="GO:0005549">
    <property type="term" value="F:odorant binding"/>
    <property type="evidence" value="ECO:0007669"/>
    <property type="project" value="InterPro"/>
</dbReference>
<evidence type="ECO:0000313" key="11">
    <source>
        <dbReference type="EMBL" id="AXM05244.1"/>
    </source>
</evidence>
<name>A0A346D474_9HYME</name>
<reference evidence="11" key="1">
    <citation type="journal article" date="2018" name="Insect Mol. Biol.">
        <title>An odorant receptor mediates the attractiveness of cis-jasmone to Campoletis chlorideae, the endoparasitoid of Helicoverpa armigera.</title>
        <authorList>
            <person name="Sun Y.L."/>
            <person name="Dong J.F."/>
            <person name="Ning C."/>
            <person name="Ding P.P."/>
            <person name="Huang L.Q."/>
            <person name="Sun J.G."/>
            <person name="Wang C.Z."/>
        </authorList>
    </citation>
    <scope>NUCLEOTIDE SEQUENCE</scope>
    <source>
        <strain evidence="11">CchlOR126</strain>
    </source>
</reference>
<keyword evidence="7 10" id="KW-0472">Membrane</keyword>
<sequence length="269" mass="31706">MMVLVLVSSYALRPYILLLHYHWYEKLSNTSYDYSVTIYPTTYPLFTTDTMRKYIVCISWEQFVIVFVALYWMGSDIMFAQITTHTAIQFRVLRHDLKYITQTPVSRDKNTEKVLIARLSAIARRHHDLYRHCEMIERIYNPITFLTMLLTAVNMCFCVFRLEKELSHKNWDEVIKYLFHAVTLIVQAVIYCGYADKLTYQSSLIANAAYDCQWVERSEEFKILLRIIMMRSQRIFKCTAYGFFSVNLNQITVIGNTAASYFALLKTVA</sequence>
<evidence type="ECO:0000256" key="2">
    <source>
        <dbReference type="ARBA" id="ARBA00022475"/>
    </source>
</evidence>
<keyword evidence="9" id="KW-0807">Transducer</keyword>
<dbReference type="GO" id="GO:0005886">
    <property type="term" value="C:plasma membrane"/>
    <property type="evidence" value="ECO:0007669"/>
    <property type="project" value="UniProtKB-SubCell"/>
</dbReference>
<dbReference type="AlphaFoldDB" id="A0A346D474"/>
<evidence type="ECO:0000256" key="7">
    <source>
        <dbReference type="ARBA" id="ARBA00023136"/>
    </source>
</evidence>
<feature type="transmembrane region" description="Helical" evidence="10">
    <location>
        <begin position="174"/>
        <end position="194"/>
    </location>
</feature>
<evidence type="ECO:0000256" key="9">
    <source>
        <dbReference type="ARBA" id="ARBA00023224"/>
    </source>
</evidence>
<dbReference type="GO" id="GO:0007165">
    <property type="term" value="P:signal transduction"/>
    <property type="evidence" value="ECO:0007669"/>
    <property type="project" value="UniProtKB-KW"/>
</dbReference>